<dbReference type="InterPro" id="IPR011335">
    <property type="entry name" value="Restrct_endonuc-II-like"/>
</dbReference>
<keyword evidence="2" id="KW-0812">Transmembrane</keyword>
<proteinExistence type="predicted"/>
<evidence type="ECO:0000256" key="2">
    <source>
        <dbReference type="SAM" id="Phobius"/>
    </source>
</evidence>
<dbReference type="PROSITE" id="PS50965">
    <property type="entry name" value="NERD"/>
    <property type="match status" value="1"/>
</dbReference>
<feature type="transmembrane region" description="Helical" evidence="2">
    <location>
        <begin position="37"/>
        <end position="61"/>
    </location>
</feature>
<protein>
    <recommendedName>
        <fullName evidence="3">NERD domain-containing protein</fullName>
    </recommendedName>
</protein>
<dbReference type="OrthoDB" id="5782056at2"/>
<keyword evidence="2" id="KW-1133">Transmembrane helix</keyword>
<feature type="region of interest" description="Disordered" evidence="1">
    <location>
        <begin position="148"/>
        <end position="173"/>
    </location>
</feature>
<dbReference type="RefSeq" id="WP_044434730.1">
    <property type="nucleotide sequence ID" value="NZ_BJYZ01000034.1"/>
</dbReference>
<dbReference type="EMBL" id="BJYZ01000034">
    <property type="protein sequence ID" value="GEO42009.1"/>
    <property type="molecule type" value="Genomic_DNA"/>
</dbReference>
<organism evidence="4 5">
    <name type="scientific">Skermanella aerolata</name>
    <dbReference type="NCBI Taxonomy" id="393310"/>
    <lineage>
        <taxon>Bacteria</taxon>
        <taxon>Pseudomonadati</taxon>
        <taxon>Pseudomonadota</taxon>
        <taxon>Alphaproteobacteria</taxon>
        <taxon>Rhodospirillales</taxon>
        <taxon>Azospirillaceae</taxon>
        <taxon>Skermanella</taxon>
    </lineage>
</organism>
<name>A0A512E002_9PROT</name>
<accession>A0A512E002</accession>
<keyword evidence="2" id="KW-0472">Membrane</keyword>
<evidence type="ECO:0000259" key="3">
    <source>
        <dbReference type="PROSITE" id="PS50965"/>
    </source>
</evidence>
<feature type="compositionally biased region" description="Polar residues" evidence="1">
    <location>
        <begin position="153"/>
        <end position="173"/>
    </location>
</feature>
<dbReference type="InterPro" id="IPR011528">
    <property type="entry name" value="NERD"/>
</dbReference>
<reference evidence="4 5" key="1">
    <citation type="submission" date="2019-07" db="EMBL/GenBank/DDBJ databases">
        <title>Whole genome shotgun sequence of Skermanella aerolata NBRC 106429.</title>
        <authorList>
            <person name="Hosoyama A."/>
            <person name="Uohara A."/>
            <person name="Ohji S."/>
            <person name="Ichikawa N."/>
        </authorList>
    </citation>
    <scope>NUCLEOTIDE SEQUENCE [LARGE SCALE GENOMIC DNA]</scope>
    <source>
        <strain evidence="4 5">NBRC 106429</strain>
    </source>
</reference>
<feature type="domain" description="NERD" evidence="3">
    <location>
        <begin position="79"/>
        <end position="173"/>
    </location>
</feature>
<keyword evidence="5" id="KW-1185">Reference proteome</keyword>
<gene>
    <name evidence="4" type="ORF">SAE02_61570</name>
</gene>
<evidence type="ECO:0000256" key="1">
    <source>
        <dbReference type="SAM" id="MobiDB-lite"/>
    </source>
</evidence>
<sequence length="173" mass="18328">MDPRAMQSWLPDPAATIARIVDAASGLLPETGRFTGYPAWITGCPAVLGGLACLAVLALVFRQKSSPSDGKCVSAASAADAAGEIRVLKALRKHGLSVIHDYFAPFRSGQSTQIDLLINLGDRVCVVEVKSWAGTITTFGQTQGRWDVRSKNGRTSSYGNPIRQNDTHGNGTG</sequence>
<evidence type="ECO:0000313" key="4">
    <source>
        <dbReference type="EMBL" id="GEO42009.1"/>
    </source>
</evidence>
<dbReference type="Pfam" id="PF08378">
    <property type="entry name" value="NERD"/>
    <property type="match status" value="1"/>
</dbReference>
<dbReference type="AlphaFoldDB" id="A0A512E002"/>
<comment type="caution">
    <text evidence="4">The sequence shown here is derived from an EMBL/GenBank/DDBJ whole genome shotgun (WGS) entry which is preliminary data.</text>
</comment>
<evidence type="ECO:0000313" key="5">
    <source>
        <dbReference type="Proteomes" id="UP000321523"/>
    </source>
</evidence>
<dbReference type="CDD" id="cd01037">
    <property type="entry name" value="PDDEXK_nuclease-like"/>
    <property type="match status" value="1"/>
</dbReference>
<dbReference type="Proteomes" id="UP000321523">
    <property type="component" value="Unassembled WGS sequence"/>
</dbReference>
<dbReference type="SUPFAM" id="SSF52980">
    <property type="entry name" value="Restriction endonuclease-like"/>
    <property type="match status" value="1"/>
</dbReference>